<dbReference type="InterPro" id="IPR024598">
    <property type="entry name" value="SF3a60/Prp9_C"/>
</dbReference>
<feature type="compositionally biased region" description="Acidic residues" evidence="6">
    <location>
        <begin position="325"/>
        <end position="340"/>
    </location>
</feature>
<dbReference type="InterPro" id="IPR003604">
    <property type="entry name" value="Matrin/U1-like-C_Znf_C2H2"/>
</dbReference>
<dbReference type="InterPro" id="IPR022755">
    <property type="entry name" value="Znf_C2H2_jaz"/>
</dbReference>
<feature type="domain" description="C2H2-type" evidence="7">
    <location>
        <begin position="246"/>
        <end position="268"/>
    </location>
</feature>
<dbReference type="PANTHER" id="PTHR12786">
    <property type="entry name" value="SPLICING FACTOR SF3A-RELATED"/>
    <property type="match status" value="1"/>
</dbReference>
<accession>A0A8J4US02</accession>
<evidence type="ECO:0000256" key="2">
    <source>
        <dbReference type="ARBA" id="ARBA00022723"/>
    </source>
</evidence>
<organism evidence="8 9">
    <name type="scientific">Polysphondylium violaceum</name>
    <dbReference type="NCBI Taxonomy" id="133409"/>
    <lineage>
        <taxon>Eukaryota</taxon>
        <taxon>Amoebozoa</taxon>
        <taxon>Evosea</taxon>
        <taxon>Eumycetozoa</taxon>
        <taxon>Dictyostelia</taxon>
        <taxon>Dictyosteliales</taxon>
        <taxon>Dictyosteliaceae</taxon>
        <taxon>Polysphondylium</taxon>
    </lineage>
</organism>
<feature type="region of interest" description="Disordered" evidence="6">
    <location>
        <begin position="318"/>
        <end position="340"/>
    </location>
</feature>
<evidence type="ECO:0000313" key="8">
    <source>
        <dbReference type="EMBL" id="KAF2072991.1"/>
    </source>
</evidence>
<dbReference type="PANTHER" id="PTHR12786:SF2">
    <property type="entry name" value="SPLICING FACTOR 3A SUBUNIT 3"/>
    <property type="match status" value="1"/>
</dbReference>
<dbReference type="Gene3D" id="3.30.160.60">
    <property type="entry name" value="Classic Zinc Finger"/>
    <property type="match status" value="1"/>
</dbReference>
<dbReference type="GO" id="GO:0003723">
    <property type="term" value="F:RNA binding"/>
    <property type="evidence" value="ECO:0007669"/>
    <property type="project" value="InterPro"/>
</dbReference>
<comment type="subcellular location">
    <subcellularLocation>
        <location evidence="1">Nucleus</location>
    </subcellularLocation>
</comment>
<dbReference type="SMART" id="SM00451">
    <property type="entry name" value="ZnF_U1"/>
    <property type="match status" value="1"/>
</dbReference>
<evidence type="ECO:0000256" key="5">
    <source>
        <dbReference type="ARBA" id="ARBA00023242"/>
    </source>
</evidence>
<keyword evidence="4" id="KW-0862">Zinc</keyword>
<dbReference type="Pfam" id="PF12171">
    <property type="entry name" value="zf-C2H2_jaz"/>
    <property type="match status" value="1"/>
</dbReference>
<keyword evidence="5" id="KW-0539">Nucleus</keyword>
<keyword evidence="2" id="KW-0479">Metal-binding</keyword>
<dbReference type="InterPro" id="IPR036236">
    <property type="entry name" value="Znf_C2H2_sf"/>
</dbReference>
<dbReference type="GO" id="GO:0000398">
    <property type="term" value="P:mRNA splicing, via spliceosome"/>
    <property type="evidence" value="ECO:0007669"/>
    <property type="project" value="InterPro"/>
</dbReference>
<evidence type="ECO:0000259" key="7">
    <source>
        <dbReference type="PROSITE" id="PS00028"/>
    </source>
</evidence>
<gene>
    <name evidence="8" type="ORF">CYY_005703</name>
</gene>
<dbReference type="AlphaFoldDB" id="A0A8J4US02"/>
<protein>
    <recommendedName>
        <fullName evidence="7">C2H2-type domain-containing protein</fullName>
    </recommendedName>
</protein>
<comment type="caution">
    <text evidence="8">The sequence shown here is derived from an EMBL/GenBank/DDBJ whole genome shotgun (WGS) entry which is preliminary data.</text>
</comment>
<dbReference type="InterPro" id="IPR021966">
    <property type="entry name" value="SF3a60_bindingd"/>
</dbReference>
<dbReference type="Pfam" id="PF16837">
    <property type="entry name" value="SF3A3"/>
    <property type="match status" value="1"/>
</dbReference>
<keyword evidence="3" id="KW-0863">Zinc-finger</keyword>
<evidence type="ECO:0000256" key="6">
    <source>
        <dbReference type="SAM" id="MobiDB-lite"/>
    </source>
</evidence>
<evidence type="ECO:0000256" key="4">
    <source>
        <dbReference type="ARBA" id="ARBA00022833"/>
    </source>
</evidence>
<dbReference type="Pfam" id="PF11931">
    <property type="entry name" value="SF3a60_Prp9_C"/>
    <property type="match status" value="1"/>
</dbReference>
<dbReference type="OrthoDB" id="2160351at2759"/>
<dbReference type="Pfam" id="PF12108">
    <property type="entry name" value="SF3a60_bindingd"/>
    <property type="match status" value="1"/>
</dbReference>
<dbReference type="SMART" id="SM00355">
    <property type="entry name" value="ZnF_C2H2"/>
    <property type="match status" value="2"/>
</dbReference>
<evidence type="ECO:0000256" key="3">
    <source>
        <dbReference type="ARBA" id="ARBA00022771"/>
    </source>
</evidence>
<dbReference type="InterPro" id="IPR031774">
    <property type="entry name" value="SF3A3_dom"/>
</dbReference>
<dbReference type="SUPFAM" id="SSF57667">
    <property type="entry name" value="beta-beta-alpha zinc fingers"/>
    <property type="match status" value="1"/>
</dbReference>
<keyword evidence="9" id="KW-1185">Reference proteome</keyword>
<dbReference type="GO" id="GO:0008270">
    <property type="term" value="F:zinc ion binding"/>
    <property type="evidence" value="ECO:0007669"/>
    <property type="project" value="UniProtKB-KW"/>
</dbReference>
<reference evidence="8" key="1">
    <citation type="submission" date="2020-01" db="EMBL/GenBank/DDBJ databases">
        <title>Development of genomics and gene disruption for Polysphondylium violaceum indicates a role for the polyketide synthase stlB in stalk morphogenesis.</title>
        <authorList>
            <person name="Narita B."/>
            <person name="Kawabe Y."/>
            <person name="Kin K."/>
            <person name="Saito T."/>
            <person name="Gibbs R."/>
            <person name="Kuspa A."/>
            <person name="Muzny D."/>
            <person name="Queller D."/>
            <person name="Richards S."/>
            <person name="Strassman J."/>
            <person name="Sucgang R."/>
            <person name="Worley K."/>
            <person name="Schaap P."/>
        </authorList>
    </citation>
    <scope>NUCLEOTIDE SEQUENCE</scope>
    <source>
        <strain evidence="8">QSvi11</strain>
    </source>
</reference>
<name>A0A8J4US02_9MYCE</name>
<proteinExistence type="predicted"/>
<evidence type="ECO:0000313" key="9">
    <source>
        <dbReference type="Proteomes" id="UP000695562"/>
    </source>
</evidence>
<dbReference type="Proteomes" id="UP000695562">
    <property type="component" value="Unassembled WGS sequence"/>
</dbReference>
<dbReference type="GO" id="GO:0005681">
    <property type="term" value="C:spliceosomal complex"/>
    <property type="evidence" value="ECO:0007669"/>
    <property type="project" value="InterPro"/>
</dbReference>
<sequence>MSSTLLEKTRNLHESIERYELLIEHEMKSTPKTTKENVLQNHRVNHYLNSSIKCANNLIEIYSDQDNTRADELSSLSRQGKLFSDFYDKLKEVKEYHRKFPNIKEDRNNVPLLFTPNVLFSGNESNGKFLDLNEIYEDYINLCTTSTKIDYITFLGSFYMFTYNDISRMKVLAYREYLDKIYKYLVSFIERTQPLLDLNQTISKCEAEFTDKWDNSDYFNKENTSNNNSNNENTELTEQEKSPLYCKACKKLFASENVFNGHLKGKKHIQSTERMNSNNNNEFKARKPTSLLEFKILKLATHLFDQIDATKENVLKKQSRKYSENEFEEDEEEDEEDITNIDDFEVPTEEPTKHRIANYPVDALSGKPLPYWVYNYLELGVEYKCEICGNRAYRGRKAYEKHFQDTRHSYGMSCIGVPNTIHFHEITKIKDALELWAKIKDQSSKSAFRSDRDEEYEDENGDVMSKKTYEMLVKQGLIKPKRK</sequence>
<dbReference type="InterPro" id="IPR013087">
    <property type="entry name" value="Znf_C2H2_type"/>
</dbReference>
<dbReference type="PROSITE" id="PS00028">
    <property type="entry name" value="ZINC_FINGER_C2H2_1"/>
    <property type="match status" value="1"/>
</dbReference>
<dbReference type="InterPro" id="IPR051421">
    <property type="entry name" value="RNA_Proc_DNA_Dmg_Regulator"/>
</dbReference>
<dbReference type="EMBL" id="AJWJ01000234">
    <property type="protein sequence ID" value="KAF2072991.1"/>
    <property type="molecule type" value="Genomic_DNA"/>
</dbReference>
<evidence type="ECO:0000256" key="1">
    <source>
        <dbReference type="ARBA" id="ARBA00004123"/>
    </source>
</evidence>